<evidence type="ECO:0000313" key="2">
    <source>
        <dbReference type="Proteomes" id="UP000887458"/>
    </source>
</evidence>
<sequence length="85" mass="9094">MSTGESPSTTEQVNMTRIPSRRFGGGLKGLITGATSIRINSSALAELAPFGPVTTHRIDPTYIPPSSVRRELMLTKLLTIPSPLT</sequence>
<reference evidence="1 2" key="2">
    <citation type="journal article" date="2022" name="Mol. Biol. Evol.">
        <title>Comparative Genomics Reveals Insights into the Divergent Evolution of Astigmatic Mites and Household Pest Adaptations.</title>
        <authorList>
            <person name="Xiong Q."/>
            <person name="Wan A.T."/>
            <person name="Liu X."/>
            <person name="Fung C.S."/>
            <person name="Xiao X."/>
            <person name="Malainual N."/>
            <person name="Hou J."/>
            <person name="Wang L."/>
            <person name="Wang M."/>
            <person name="Yang K.Y."/>
            <person name="Cui Y."/>
            <person name="Leung E.L."/>
            <person name="Nong W."/>
            <person name="Shin S.K."/>
            <person name="Au S.W."/>
            <person name="Jeong K.Y."/>
            <person name="Chew F.T."/>
            <person name="Hui J.H."/>
            <person name="Leung T.F."/>
            <person name="Tungtrongchitr A."/>
            <person name="Zhong N."/>
            <person name="Liu Z."/>
            <person name="Tsui S.K."/>
        </authorList>
    </citation>
    <scope>NUCLEOTIDE SEQUENCE [LARGE SCALE GENOMIC DNA]</scope>
    <source>
        <strain evidence="1">Derp</strain>
    </source>
</reference>
<name>A0ABQ8J044_DERPT</name>
<dbReference type="EMBL" id="NJHN03000095">
    <property type="protein sequence ID" value="KAH9415926.1"/>
    <property type="molecule type" value="Genomic_DNA"/>
</dbReference>
<accession>A0ABQ8J044</accession>
<dbReference type="Proteomes" id="UP000887458">
    <property type="component" value="Unassembled WGS sequence"/>
</dbReference>
<organism evidence="1 2">
    <name type="scientific">Dermatophagoides pteronyssinus</name>
    <name type="common">European house dust mite</name>
    <dbReference type="NCBI Taxonomy" id="6956"/>
    <lineage>
        <taxon>Eukaryota</taxon>
        <taxon>Metazoa</taxon>
        <taxon>Ecdysozoa</taxon>
        <taxon>Arthropoda</taxon>
        <taxon>Chelicerata</taxon>
        <taxon>Arachnida</taxon>
        <taxon>Acari</taxon>
        <taxon>Acariformes</taxon>
        <taxon>Sarcoptiformes</taxon>
        <taxon>Astigmata</taxon>
        <taxon>Psoroptidia</taxon>
        <taxon>Analgoidea</taxon>
        <taxon>Pyroglyphidae</taxon>
        <taxon>Dermatophagoidinae</taxon>
        <taxon>Dermatophagoides</taxon>
    </lineage>
</organism>
<reference evidence="1 2" key="1">
    <citation type="journal article" date="2018" name="J. Allergy Clin. Immunol.">
        <title>High-quality assembly of Dermatophagoides pteronyssinus genome and transcriptome reveals a wide range of novel allergens.</title>
        <authorList>
            <person name="Liu X.Y."/>
            <person name="Yang K.Y."/>
            <person name="Wang M.Q."/>
            <person name="Kwok J.S."/>
            <person name="Zeng X."/>
            <person name="Yang Z."/>
            <person name="Xiao X.J."/>
            <person name="Lau C.P."/>
            <person name="Li Y."/>
            <person name="Huang Z.M."/>
            <person name="Ba J.G."/>
            <person name="Yim A.K."/>
            <person name="Ouyang C.Y."/>
            <person name="Ngai S.M."/>
            <person name="Chan T.F."/>
            <person name="Leung E.L."/>
            <person name="Liu L."/>
            <person name="Liu Z.G."/>
            <person name="Tsui S.K."/>
        </authorList>
    </citation>
    <scope>NUCLEOTIDE SEQUENCE [LARGE SCALE GENOMIC DNA]</scope>
    <source>
        <strain evidence="1">Derp</strain>
    </source>
</reference>
<comment type="caution">
    <text evidence="1">The sequence shown here is derived from an EMBL/GenBank/DDBJ whole genome shotgun (WGS) entry which is preliminary data.</text>
</comment>
<evidence type="ECO:0000313" key="1">
    <source>
        <dbReference type="EMBL" id="KAH9415926.1"/>
    </source>
</evidence>
<keyword evidence="2" id="KW-1185">Reference proteome</keyword>
<gene>
    <name evidence="1" type="ORF">DERP_000420</name>
</gene>
<protein>
    <submittedName>
        <fullName evidence="1">Uncharacterized protein</fullName>
    </submittedName>
</protein>
<proteinExistence type="predicted"/>